<reference evidence="10 11" key="1">
    <citation type="submission" date="2023-04" db="EMBL/GenBank/DDBJ databases">
        <title>Lysobacter sp. strain UC isolated from soil sample.</title>
        <authorList>
            <person name="Choksket S."/>
            <person name="Harshvardhan F."/>
            <person name="Rana R."/>
            <person name="Patil P.B."/>
            <person name="Korpole S."/>
        </authorList>
    </citation>
    <scope>NUCLEOTIDE SEQUENCE [LARGE SCALE GENOMIC DNA]</scope>
    <source>
        <strain evidence="10 11">UC</strain>
    </source>
</reference>
<evidence type="ECO:0000259" key="9">
    <source>
        <dbReference type="SMART" id="SM01086"/>
    </source>
</evidence>
<keyword evidence="4" id="KW-0067">ATP-binding</keyword>
<dbReference type="SUPFAM" id="SSF81923">
    <property type="entry name" value="Double Clp-N motif"/>
    <property type="match status" value="1"/>
</dbReference>
<evidence type="ECO:0000256" key="6">
    <source>
        <dbReference type="SAM" id="Coils"/>
    </source>
</evidence>
<dbReference type="InterPro" id="IPR001270">
    <property type="entry name" value="ClpA/B"/>
</dbReference>
<dbReference type="InterPro" id="IPR003959">
    <property type="entry name" value="ATPase_AAA_core"/>
</dbReference>
<sequence length="893" mass="97225">MLRTDLAALLGRLNDYCRHGLEEAGALCLRQRGAEVTVAQLLYTLIDQPLGDVRLLIAHAGTDVDALKRALSEDFIFEVVEDGATPAFSPLLVELMQEAWLIGSIELGESRLRGGLLLLAALLNPHRYLPRAATRLFESINRESLRTHFARLLADSAETPKASGSHHGAASGIADGSPSALQRFGIDFTAQAADGAIDPVLGRGREIELMVDILSRRRKNNPIVVGEAGVGKSALVEGLALRIVRGQVPAKLRGVALWGLDLGALQAGASVKGEFEKRLKAVMDEVKSSPVPIVLFIDEAHTMIGAGNAAGGSDAANLLKPALARGELRTIAATTWSEYKKYFEKDPALSRRFQLVKLEEPTPEQALPMLRGLRTVYERSHGVLIQDAALQAACQLSARYLSGRQLPDKAIDVLDTACARVATGLASPPRRVAALDNALHAIQVEREVLERDRNAGHAIEVQRLEALAQQRLELTAERAALEGAWQEQKALVERIVQLREAATSETPVGDGDEVVTGISSKRSEEPSDNDIAIASPSVTIADHATALRDAVATLAELQRTGGLLHADVGPEQVAQVIGDWTGIPVDSLSEDRLERLRTLPQVLGARIQGQDDAIVRVHRHLLTAMADLRRPGTPLGAFLLVGPSGVGKTETALQIAEHLFGGRQFLTVINLSEYQEKHTVSRLIGSPPGYVGFGEGGLLTEALRQKPYSVVLLDEVEKAHPDVLNLFYQVFDKGELTDGEGRLIDCKNALFFLTSNLGYDKTGSDLIECDEPTLRRELQRFFKPALLARMQVVRYRFLDEDVLGRIVEQRVKRLIAQFAERYRAELTVTQAAQAELRARCSLHTDGARLLDAVIDGELLPPLSLAVLNRVATRMLITQAELDWRDDAFEATVA</sequence>
<keyword evidence="6" id="KW-0175">Coiled coil</keyword>
<evidence type="ECO:0000256" key="4">
    <source>
        <dbReference type="ARBA" id="ARBA00022840"/>
    </source>
</evidence>
<dbReference type="RefSeq" id="WP_309262620.1">
    <property type="nucleotide sequence ID" value="NZ_JARUHG010000003.1"/>
</dbReference>
<dbReference type="InterPro" id="IPR003593">
    <property type="entry name" value="AAA+_ATPase"/>
</dbReference>
<protein>
    <submittedName>
        <fullName evidence="10">Type VI secretion system ATPase TssH</fullName>
    </submittedName>
</protein>
<feature type="domain" description="AAA+ ATPase" evidence="8">
    <location>
        <begin position="634"/>
        <end position="803"/>
    </location>
</feature>
<evidence type="ECO:0000256" key="7">
    <source>
        <dbReference type="SAM" id="MobiDB-lite"/>
    </source>
</evidence>
<evidence type="ECO:0000313" key="10">
    <source>
        <dbReference type="EMBL" id="MDR0183465.1"/>
    </source>
</evidence>
<feature type="coiled-coil region" evidence="6">
    <location>
        <begin position="432"/>
        <end position="484"/>
    </location>
</feature>
<proteinExistence type="inferred from homology"/>
<dbReference type="Proteomes" id="UP001233535">
    <property type="component" value="Unassembled WGS sequence"/>
</dbReference>
<dbReference type="InterPro" id="IPR027417">
    <property type="entry name" value="P-loop_NTPase"/>
</dbReference>
<dbReference type="EMBL" id="JARUHG010000003">
    <property type="protein sequence ID" value="MDR0183465.1"/>
    <property type="molecule type" value="Genomic_DNA"/>
</dbReference>
<dbReference type="Pfam" id="PF02861">
    <property type="entry name" value="Clp_N"/>
    <property type="match status" value="1"/>
</dbReference>
<name>A0ABU1CEB2_9GAMM</name>
<dbReference type="Pfam" id="PF00004">
    <property type="entry name" value="AAA"/>
    <property type="match status" value="1"/>
</dbReference>
<comment type="similarity">
    <text evidence="1">Belongs to the ClpA/ClpB family.</text>
</comment>
<dbReference type="Gene3D" id="3.40.50.300">
    <property type="entry name" value="P-loop containing nucleotide triphosphate hydrolases"/>
    <property type="match status" value="3"/>
</dbReference>
<dbReference type="PRINTS" id="PR00300">
    <property type="entry name" value="CLPPROTEASEA"/>
</dbReference>
<dbReference type="Pfam" id="PF07724">
    <property type="entry name" value="AAA_2"/>
    <property type="match status" value="1"/>
</dbReference>
<accession>A0ABU1CEB2</accession>
<dbReference type="CDD" id="cd19499">
    <property type="entry name" value="RecA-like_ClpB_Hsp104-like"/>
    <property type="match status" value="1"/>
</dbReference>
<feature type="domain" description="Clp ATPase C-terminal" evidence="9">
    <location>
        <begin position="798"/>
        <end position="890"/>
    </location>
</feature>
<keyword evidence="5" id="KW-0143">Chaperone</keyword>
<evidence type="ECO:0000313" key="11">
    <source>
        <dbReference type="Proteomes" id="UP001233535"/>
    </source>
</evidence>
<dbReference type="Pfam" id="PF10431">
    <property type="entry name" value="ClpB_D2-small"/>
    <property type="match status" value="1"/>
</dbReference>
<organism evidence="10 11">
    <name type="scientific">Lysobacter arvi</name>
    <dbReference type="NCBI Taxonomy" id="3038776"/>
    <lineage>
        <taxon>Bacteria</taxon>
        <taxon>Pseudomonadati</taxon>
        <taxon>Pseudomonadota</taxon>
        <taxon>Gammaproteobacteria</taxon>
        <taxon>Lysobacterales</taxon>
        <taxon>Lysobacteraceae</taxon>
        <taxon>Lysobacter</taxon>
    </lineage>
</organism>
<evidence type="ECO:0000256" key="3">
    <source>
        <dbReference type="ARBA" id="ARBA00022741"/>
    </source>
</evidence>
<dbReference type="Pfam" id="PF17871">
    <property type="entry name" value="AAA_lid_9"/>
    <property type="match status" value="1"/>
</dbReference>
<dbReference type="InterPro" id="IPR050130">
    <property type="entry name" value="ClpA_ClpB"/>
</dbReference>
<dbReference type="InterPro" id="IPR019489">
    <property type="entry name" value="Clp_ATPase_C"/>
</dbReference>
<evidence type="ECO:0000259" key="8">
    <source>
        <dbReference type="SMART" id="SM00382"/>
    </source>
</evidence>
<dbReference type="SMART" id="SM01086">
    <property type="entry name" value="ClpB_D2-small"/>
    <property type="match status" value="1"/>
</dbReference>
<dbReference type="Gene3D" id="1.10.1780.10">
    <property type="entry name" value="Clp, N-terminal domain"/>
    <property type="match status" value="1"/>
</dbReference>
<evidence type="ECO:0000256" key="2">
    <source>
        <dbReference type="ARBA" id="ARBA00022737"/>
    </source>
</evidence>
<evidence type="ECO:0000256" key="1">
    <source>
        <dbReference type="ARBA" id="ARBA00008675"/>
    </source>
</evidence>
<dbReference type="InterPro" id="IPR017729">
    <property type="entry name" value="ATPase_T6SS_ClpV1"/>
</dbReference>
<evidence type="ECO:0000256" key="5">
    <source>
        <dbReference type="ARBA" id="ARBA00023186"/>
    </source>
</evidence>
<keyword evidence="2" id="KW-0677">Repeat</keyword>
<dbReference type="InterPro" id="IPR004176">
    <property type="entry name" value="Clp_R_N"/>
</dbReference>
<dbReference type="NCBIfam" id="TIGR03345">
    <property type="entry name" value="VI_ClpV1"/>
    <property type="match status" value="1"/>
</dbReference>
<keyword evidence="3" id="KW-0547">Nucleotide-binding</keyword>
<dbReference type="PANTHER" id="PTHR11638">
    <property type="entry name" value="ATP-DEPENDENT CLP PROTEASE"/>
    <property type="match status" value="1"/>
</dbReference>
<dbReference type="PROSITE" id="PS00870">
    <property type="entry name" value="CLPAB_1"/>
    <property type="match status" value="1"/>
</dbReference>
<dbReference type="InterPro" id="IPR041546">
    <property type="entry name" value="ClpA/ClpB_AAA_lid"/>
</dbReference>
<keyword evidence="11" id="KW-1185">Reference proteome</keyword>
<comment type="caution">
    <text evidence="10">The sequence shown here is derived from an EMBL/GenBank/DDBJ whole genome shotgun (WGS) entry which is preliminary data.</text>
</comment>
<dbReference type="PANTHER" id="PTHR11638:SF182">
    <property type="entry name" value="CLP ATPASE"/>
    <property type="match status" value="1"/>
</dbReference>
<feature type="region of interest" description="Disordered" evidence="7">
    <location>
        <begin position="503"/>
        <end position="530"/>
    </location>
</feature>
<dbReference type="Gene3D" id="1.10.8.60">
    <property type="match status" value="1"/>
</dbReference>
<dbReference type="InterPro" id="IPR036628">
    <property type="entry name" value="Clp_N_dom_sf"/>
</dbReference>
<feature type="domain" description="AAA+ ATPase" evidence="8">
    <location>
        <begin position="218"/>
        <end position="364"/>
    </location>
</feature>
<gene>
    <name evidence="10" type="primary">tssH</name>
    <name evidence="10" type="ORF">P8609_10875</name>
</gene>
<dbReference type="SMART" id="SM00382">
    <property type="entry name" value="AAA"/>
    <property type="match status" value="2"/>
</dbReference>
<dbReference type="InterPro" id="IPR018368">
    <property type="entry name" value="ClpA/B_CS1"/>
</dbReference>
<dbReference type="SUPFAM" id="SSF52540">
    <property type="entry name" value="P-loop containing nucleoside triphosphate hydrolases"/>
    <property type="match status" value="2"/>
</dbReference>
<dbReference type="CDD" id="cd00009">
    <property type="entry name" value="AAA"/>
    <property type="match status" value="1"/>
</dbReference>